<evidence type="ECO:0000256" key="1">
    <source>
        <dbReference type="ARBA" id="ARBA00004123"/>
    </source>
</evidence>
<dbReference type="SUPFAM" id="SSF48371">
    <property type="entry name" value="ARM repeat"/>
    <property type="match status" value="1"/>
</dbReference>
<comment type="similarity">
    <text evidence="2">Belongs to the importin beta family.</text>
</comment>
<dbReference type="Gene3D" id="1.25.10.10">
    <property type="entry name" value="Leucine-rich Repeat Variant"/>
    <property type="match status" value="1"/>
</dbReference>
<protein>
    <recommendedName>
        <fullName evidence="6">Importin N-terminal domain-containing protein</fullName>
    </recommendedName>
</protein>
<evidence type="ECO:0000313" key="7">
    <source>
        <dbReference type="EMBL" id="KAK0159479.1"/>
    </source>
</evidence>
<keyword evidence="4" id="KW-0813">Transport</keyword>
<dbReference type="AlphaFoldDB" id="A0AA39EYT8"/>
<evidence type="ECO:0000259" key="6">
    <source>
        <dbReference type="PROSITE" id="PS50166"/>
    </source>
</evidence>
<dbReference type="InterPro" id="IPR016024">
    <property type="entry name" value="ARM-type_fold"/>
</dbReference>
<dbReference type="Pfam" id="PF18773">
    <property type="entry name" value="Importin_rep"/>
    <property type="match status" value="1"/>
</dbReference>
<evidence type="ECO:0000313" key="8">
    <source>
        <dbReference type="Proteomes" id="UP001168972"/>
    </source>
</evidence>
<keyword evidence="8" id="KW-1185">Reference proteome</keyword>
<sequence>MDYATTVEEAVIRFYSTGSKDAHFQLLRFQASPEAWKFVWPLLDSSKPYEVQLFSATTLHAKISKQWEEVPVSEYPVLKNYLLGVLTSQTIPKLVLTRLCEAFAIFLGNTYEIDENCIHKGMIDELMELFPCNSSVTLDLLLRVLLAFAVDAEKKKGPKRIKLREQLGIADNCDGTSWRKYTWLLQQVFTTCERNISDDSDHFLYLLALDCSLSWLKLDPPLDSLAQLYQHFLVAASNYAPSSYDDDPIIESKAWEIVQECITLAITHDSLRKRPQLFWQWARGLVSAAEQKGGTSFATILTALGDTHSRTLLLALIDKSNESCKWTVQTLLELLLKCSEHKGRYPTEECCSHIPFGFWYSLQDDLTTLDTPIENEARLALRPVYARLTQALLRKSTLPSTPAEAGNADERELLRCYRQDVSDTIIYCYNVLGNDLLMLLGQRLSRPQIDNQKWTDIESTLYAFQALCDCIGSQESEYVPAIIDLVLSHIPYERYPREVLACACSTVRSYAEWVGENPDPWLERSLQLITLGLTQGSVTATPASMALKDISRECESHLAPLAPSILETISKTLTVLPPGGAEGLRLMYAAGKLLNSLASTEEQLKYLDATLGLCVIRLQELLQHSINNARLAVVNQLKMATMFLSTLEGVMGKSVLEGLLPIFNQIISNSEWNQDDLILEAMHNCAQRSLQCLLHPETDARPLLPLLIASYQIRPHPAALHLMRQVVLLFSSDTDNLIASMLSKISIQTLEGLKICTSSGGNLSDYSDLLEAYLGLLGQICKKTPRLLLQISDQIPEMLRCGILSLTLPENGVIKAAGTFLINVIGQRTQFESFTQLIGEELIWTIIQCIGGRVPRSTLESHAKILFALNNNNNASKKQLKQWIQVAFVNIDLPVTPGQKEALIRDILIERNKGRLCEILQKFSLQCQRPIIGL</sequence>
<dbReference type="SMART" id="SM00913">
    <property type="entry name" value="IBN_N"/>
    <property type="match status" value="1"/>
</dbReference>
<comment type="subunit">
    <text evidence="3">Interacts with UBC9, RAN, RBM8A, eIF-1A and PAX6.</text>
</comment>
<comment type="subcellular location">
    <subcellularLocation>
        <location evidence="1">Nucleus</location>
    </subcellularLocation>
</comment>
<dbReference type="PROSITE" id="PS50166">
    <property type="entry name" value="IMPORTIN_B_NT"/>
    <property type="match status" value="1"/>
</dbReference>
<dbReference type="GO" id="GO:0006606">
    <property type="term" value="P:protein import into nucleus"/>
    <property type="evidence" value="ECO:0007669"/>
    <property type="project" value="TreeGrafter"/>
</dbReference>
<feature type="domain" description="Importin N-terminal" evidence="6">
    <location>
        <begin position="22"/>
        <end position="88"/>
    </location>
</feature>
<dbReference type="InterPro" id="IPR040520">
    <property type="entry name" value="Importin_rep_3"/>
</dbReference>
<comment type="caution">
    <text evidence="7">The sequence shown here is derived from an EMBL/GenBank/DDBJ whole genome shotgun (WGS) entry which is preliminary data.</text>
</comment>
<keyword evidence="5" id="KW-0539">Nucleus</keyword>
<evidence type="ECO:0000256" key="2">
    <source>
        <dbReference type="ARBA" id="ARBA00007991"/>
    </source>
</evidence>
<dbReference type="GO" id="GO:0031267">
    <property type="term" value="F:small GTPase binding"/>
    <property type="evidence" value="ECO:0007669"/>
    <property type="project" value="InterPro"/>
</dbReference>
<dbReference type="InterPro" id="IPR051345">
    <property type="entry name" value="Importin_beta-like_NTR"/>
</dbReference>
<dbReference type="EMBL" id="JAQQBR010001902">
    <property type="protein sequence ID" value="KAK0159479.1"/>
    <property type="molecule type" value="Genomic_DNA"/>
</dbReference>
<dbReference type="PANTHER" id="PTHR12363">
    <property type="entry name" value="TRANSPORTIN 3 AND IMPORTIN 13"/>
    <property type="match status" value="1"/>
</dbReference>
<accession>A0AA39EYT8</accession>
<dbReference type="GO" id="GO:0005737">
    <property type="term" value="C:cytoplasm"/>
    <property type="evidence" value="ECO:0007669"/>
    <property type="project" value="TreeGrafter"/>
</dbReference>
<evidence type="ECO:0000256" key="5">
    <source>
        <dbReference type="ARBA" id="ARBA00023242"/>
    </source>
</evidence>
<dbReference type="GO" id="GO:0005634">
    <property type="term" value="C:nucleus"/>
    <property type="evidence" value="ECO:0007669"/>
    <property type="project" value="UniProtKB-SubCell"/>
</dbReference>
<dbReference type="PANTHER" id="PTHR12363:SF33">
    <property type="entry name" value="IMPORTIN-13"/>
    <property type="match status" value="1"/>
</dbReference>
<organism evidence="7 8">
    <name type="scientific">Microctonus hyperodae</name>
    <name type="common">Parasitoid wasp</name>
    <dbReference type="NCBI Taxonomy" id="165561"/>
    <lineage>
        <taxon>Eukaryota</taxon>
        <taxon>Metazoa</taxon>
        <taxon>Ecdysozoa</taxon>
        <taxon>Arthropoda</taxon>
        <taxon>Hexapoda</taxon>
        <taxon>Insecta</taxon>
        <taxon>Pterygota</taxon>
        <taxon>Neoptera</taxon>
        <taxon>Endopterygota</taxon>
        <taxon>Hymenoptera</taxon>
        <taxon>Apocrita</taxon>
        <taxon>Ichneumonoidea</taxon>
        <taxon>Braconidae</taxon>
        <taxon>Euphorinae</taxon>
        <taxon>Microctonus</taxon>
    </lineage>
</organism>
<dbReference type="Pfam" id="PF18806">
    <property type="entry name" value="Importin_rep_3"/>
    <property type="match status" value="1"/>
</dbReference>
<dbReference type="InterPro" id="IPR040709">
    <property type="entry name" value="Importin_rep_1"/>
</dbReference>
<dbReference type="InterPro" id="IPR001494">
    <property type="entry name" value="Importin-beta_N"/>
</dbReference>
<name>A0AA39EYT8_MICHY</name>
<proteinExistence type="inferred from homology"/>
<gene>
    <name evidence="7" type="ORF">PV327_011081</name>
</gene>
<dbReference type="Proteomes" id="UP001168972">
    <property type="component" value="Unassembled WGS sequence"/>
</dbReference>
<dbReference type="Pfam" id="PF03810">
    <property type="entry name" value="IBN_N"/>
    <property type="match status" value="1"/>
</dbReference>
<evidence type="ECO:0000256" key="3">
    <source>
        <dbReference type="ARBA" id="ARBA00011422"/>
    </source>
</evidence>
<reference evidence="7" key="2">
    <citation type="submission" date="2023-03" db="EMBL/GenBank/DDBJ databases">
        <authorList>
            <person name="Inwood S.N."/>
            <person name="Skelly J.G."/>
            <person name="Guhlin J."/>
            <person name="Harrop T.W.R."/>
            <person name="Goldson S.G."/>
            <person name="Dearden P.K."/>
        </authorList>
    </citation>
    <scope>NUCLEOTIDE SEQUENCE</scope>
    <source>
        <strain evidence="7">Lincoln</strain>
        <tissue evidence="7">Whole body</tissue>
    </source>
</reference>
<dbReference type="InterPro" id="IPR011989">
    <property type="entry name" value="ARM-like"/>
</dbReference>
<evidence type="ECO:0000256" key="4">
    <source>
        <dbReference type="ARBA" id="ARBA00022448"/>
    </source>
</evidence>
<reference evidence="7" key="1">
    <citation type="journal article" date="2023" name="bioRxiv">
        <title>Scaffold-level genome assemblies of two parasitoid biocontrol wasps reveal the parthenogenesis mechanism and an associated novel virus.</title>
        <authorList>
            <person name="Inwood S."/>
            <person name="Skelly J."/>
            <person name="Guhlin J."/>
            <person name="Harrop T."/>
            <person name="Goldson S."/>
            <person name="Dearden P."/>
        </authorList>
    </citation>
    <scope>NUCLEOTIDE SEQUENCE</scope>
    <source>
        <strain evidence="7">Lincoln</strain>
        <tissue evidence="7">Whole body</tissue>
    </source>
</reference>